<evidence type="ECO:0000313" key="3">
    <source>
        <dbReference type="Proteomes" id="UP000288805"/>
    </source>
</evidence>
<gene>
    <name evidence="2" type="primary">YTX2_862</name>
    <name evidence="2" type="ORF">CK203_035051</name>
</gene>
<dbReference type="InterPro" id="IPR000477">
    <property type="entry name" value="RT_dom"/>
</dbReference>
<evidence type="ECO:0000313" key="2">
    <source>
        <dbReference type="EMBL" id="RVW93501.1"/>
    </source>
</evidence>
<dbReference type="CDD" id="cd01650">
    <property type="entry name" value="RT_nLTR_like"/>
    <property type="match status" value="1"/>
</dbReference>
<evidence type="ECO:0000259" key="1">
    <source>
        <dbReference type="Pfam" id="PF00078"/>
    </source>
</evidence>
<dbReference type="AlphaFoldDB" id="A0A438I9X2"/>
<organism evidence="2 3">
    <name type="scientific">Vitis vinifera</name>
    <name type="common">Grape</name>
    <dbReference type="NCBI Taxonomy" id="29760"/>
    <lineage>
        <taxon>Eukaryota</taxon>
        <taxon>Viridiplantae</taxon>
        <taxon>Streptophyta</taxon>
        <taxon>Embryophyta</taxon>
        <taxon>Tracheophyta</taxon>
        <taxon>Spermatophyta</taxon>
        <taxon>Magnoliopsida</taxon>
        <taxon>eudicotyledons</taxon>
        <taxon>Gunneridae</taxon>
        <taxon>Pentapetalae</taxon>
        <taxon>rosids</taxon>
        <taxon>Vitales</taxon>
        <taxon>Vitaceae</taxon>
        <taxon>Viteae</taxon>
        <taxon>Vitis</taxon>
    </lineage>
</organism>
<dbReference type="InterPro" id="IPR043502">
    <property type="entry name" value="DNA/RNA_pol_sf"/>
</dbReference>
<feature type="domain" description="Reverse transcriptase" evidence="1">
    <location>
        <begin position="25"/>
        <end position="147"/>
    </location>
</feature>
<dbReference type="Proteomes" id="UP000288805">
    <property type="component" value="Unassembled WGS sequence"/>
</dbReference>
<dbReference type="EMBL" id="QGNW01000129">
    <property type="protein sequence ID" value="RVW93501.1"/>
    <property type="molecule type" value="Genomic_DNA"/>
</dbReference>
<comment type="caution">
    <text evidence="2">The sequence shown here is derived from an EMBL/GenBank/DDBJ whole genome shotgun (WGS) entry which is preliminary data.</text>
</comment>
<sequence>MEFFKDFHDRGRFVKSINASFLVLIPKKGGAEDLKDFRPISLVGSFYKLVKTLANRLKKVMGKIVSKSQNAFVEGRQIMDASLIVNEAIDSMQRSGGGGILCKLDIEKEYDHVNWSFLLWLLERMGFGAKWISWIQWCIGSQLLVEESEGGRVFSGGGRSVVEEARELKVNLDKSEIISVGRVENVEDLALKFGSKVSTLPSSNLGLPLGARFKELAVWDGVEERFRKRLPFGKDKQKGGLGVRNLTLLNRALLCSFGVGLWKAIGRVWDEIGDNMVYSVGNGRKVEDVWCHFGEGVWAPGFSRRLNDWEVFDVKHFFLRLQGRRVYNDVEDQVVWTKAKDGRFSIKSHYKALESKD</sequence>
<proteinExistence type="predicted"/>
<reference evidence="2 3" key="1">
    <citation type="journal article" date="2018" name="PLoS Genet.">
        <title>Population sequencing reveals clonal diversity and ancestral inbreeding in the grapevine cultivar Chardonnay.</title>
        <authorList>
            <person name="Roach M.J."/>
            <person name="Johnson D.L."/>
            <person name="Bohlmann J."/>
            <person name="van Vuuren H.J."/>
            <person name="Jones S.J."/>
            <person name="Pretorius I.S."/>
            <person name="Schmidt S.A."/>
            <person name="Borneman A.R."/>
        </authorList>
    </citation>
    <scope>NUCLEOTIDE SEQUENCE [LARGE SCALE GENOMIC DNA]</scope>
    <source>
        <strain evidence="3">cv. Chardonnay</strain>
        <tissue evidence="2">Leaf</tissue>
    </source>
</reference>
<name>A0A438I9X2_VITVI</name>
<dbReference type="Pfam" id="PF00078">
    <property type="entry name" value="RVT_1"/>
    <property type="match status" value="1"/>
</dbReference>
<dbReference type="PANTHER" id="PTHR19446">
    <property type="entry name" value="REVERSE TRANSCRIPTASES"/>
    <property type="match status" value="1"/>
</dbReference>
<accession>A0A438I9X2</accession>
<dbReference type="SUPFAM" id="SSF56672">
    <property type="entry name" value="DNA/RNA polymerases"/>
    <property type="match status" value="1"/>
</dbReference>
<protein>
    <submittedName>
        <fullName evidence="2">Transposon TX1 uncharacterized 149 kDa protein</fullName>
    </submittedName>
</protein>